<dbReference type="InterPro" id="IPR045481">
    <property type="entry name" value="fvmX3"/>
</dbReference>
<organism evidence="2 3">
    <name type="scientific">Paractinoplanes globisporus</name>
    <dbReference type="NCBI Taxonomy" id="113565"/>
    <lineage>
        <taxon>Bacteria</taxon>
        <taxon>Bacillati</taxon>
        <taxon>Actinomycetota</taxon>
        <taxon>Actinomycetes</taxon>
        <taxon>Micromonosporales</taxon>
        <taxon>Micromonosporaceae</taxon>
        <taxon>Paractinoplanes</taxon>
    </lineage>
</organism>
<evidence type="ECO:0000313" key="2">
    <source>
        <dbReference type="EMBL" id="MFF5290784.1"/>
    </source>
</evidence>
<dbReference type="EMBL" id="JBIAZU010000002">
    <property type="protein sequence ID" value="MFF5290784.1"/>
    <property type="molecule type" value="Genomic_DNA"/>
</dbReference>
<proteinExistence type="predicted"/>
<evidence type="ECO:0000313" key="3">
    <source>
        <dbReference type="Proteomes" id="UP001602245"/>
    </source>
</evidence>
<gene>
    <name evidence="2" type="ORF">ACFY35_15170</name>
</gene>
<feature type="domain" description="FtsH ternary system" evidence="1">
    <location>
        <begin position="1"/>
        <end position="80"/>
    </location>
</feature>
<dbReference type="Proteomes" id="UP001602245">
    <property type="component" value="Unassembled WGS sequence"/>
</dbReference>
<dbReference type="RefSeq" id="WP_281171441.1">
    <property type="nucleotide sequence ID" value="NZ_JBIAZU010000002.1"/>
</dbReference>
<reference evidence="2 3" key="1">
    <citation type="submission" date="2024-10" db="EMBL/GenBank/DDBJ databases">
        <title>The Natural Products Discovery Center: Release of the First 8490 Sequenced Strains for Exploring Actinobacteria Biosynthetic Diversity.</title>
        <authorList>
            <person name="Kalkreuter E."/>
            <person name="Kautsar S.A."/>
            <person name="Yang D."/>
            <person name="Bader C.D."/>
            <person name="Teijaro C.N."/>
            <person name="Fluegel L."/>
            <person name="Davis C.M."/>
            <person name="Simpson J.R."/>
            <person name="Lauterbach L."/>
            <person name="Steele A.D."/>
            <person name="Gui C."/>
            <person name="Meng S."/>
            <person name="Li G."/>
            <person name="Viehrig K."/>
            <person name="Ye F."/>
            <person name="Su P."/>
            <person name="Kiefer A.F."/>
            <person name="Nichols A."/>
            <person name="Cepeda A.J."/>
            <person name="Yan W."/>
            <person name="Fan B."/>
            <person name="Jiang Y."/>
            <person name="Adhikari A."/>
            <person name="Zheng C.-J."/>
            <person name="Schuster L."/>
            <person name="Cowan T.M."/>
            <person name="Smanski M.J."/>
            <person name="Chevrette M.G."/>
            <person name="De Carvalho L.P.S."/>
            <person name="Shen B."/>
        </authorList>
    </citation>
    <scope>NUCLEOTIDE SEQUENCE [LARGE SCALE GENOMIC DNA]</scope>
    <source>
        <strain evidence="2 3">NPDC000087</strain>
    </source>
</reference>
<keyword evidence="3" id="KW-1185">Reference proteome</keyword>
<sequence length="87" mass="9908">MRVRVQFRFRTGTGEVEFFQVDDVDTGPRQPHHDQRHDEAAADVARVIERNARIDEVDPGVTTTTYTTIVPDEQAPTSTREDPQRDG</sequence>
<dbReference type="Pfam" id="PF19999">
    <property type="entry name" value="fvmX3"/>
    <property type="match status" value="1"/>
</dbReference>
<name>A0ABW6WBU5_9ACTN</name>
<accession>A0ABW6WBU5</accession>
<evidence type="ECO:0000259" key="1">
    <source>
        <dbReference type="Pfam" id="PF19999"/>
    </source>
</evidence>
<protein>
    <recommendedName>
        <fullName evidence="1">FtsH ternary system domain-containing protein</fullName>
    </recommendedName>
</protein>
<comment type="caution">
    <text evidence="2">The sequence shown here is derived from an EMBL/GenBank/DDBJ whole genome shotgun (WGS) entry which is preliminary data.</text>
</comment>